<evidence type="ECO:0008006" key="3">
    <source>
        <dbReference type="Google" id="ProtNLM"/>
    </source>
</evidence>
<dbReference type="Gene3D" id="3.30.160.250">
    <property type="match status" value="1"/>
</dbReference>
<reference evidence="1 2" key="1">
    <citation type="submission" date="2021-12" db="EMBL/GenBank/DDBJ databases">
        <title>Discovery of the Pendulisporaceae a myxobacterial family with distinct sporulation behavior and unique specialized metabolism.</title>
        <authorList>
            <person name="Garcia R."/>
            <person name="Popoff A."/>
            <person name="Bader C.D."/>
            <person name="Loehr J."/>
            <person name="Walesch S."/>
            <person name="Walt C."/>
            <person name="Boldt J."/>
            <person name="Bunk B."/>
            <person name="Haeckl F.J.F.P.J."/>
            <person name="Gunesch A.P."/>
            <person name="Birkelbach J."/>
            <person name="Nuebel U."/>
            <person name="Pietschmann T."/>
            <person name="Bach T."/>
            <person name="Mueller R."/>
        </authorList>
    </citation>
    <scope>NUCLEOTIDE SEQUENCE [LARGE SCALE GENOMIC DNA]</scope>
    <source>
        <strain evidence="1 2">MSr11954</strain>
    </source>
</reference>
<evidence type="ECO:0000313" key="1">
    <source>
        <dbReference type="EMBL" id="WXB15537.1"/>
    </source>
</evidence>
<dbReference type="EMBL" id="CP089984">
    <property type="protein sequence ID" value="WXB15537.1"/>
    <property type="molecule type" value="Genomic_DNA"/>
</dbReference>
<dbReference type="InterPro" id="IPR035069">
    <property type="entry name" value="TTHA1013/TTHA0281-like"/>
</dbReference>
<dbReference type="Proteomes" id="UP001370348">
    <property type="component" value="Chromosome"/>
</dbReference>
<dbReference type="SUPFAM" id="SSF143100">
    <property type="entry name" value="TTHA1013/TTHA0281-like"/>
    <property type="match status" value="1"/>
</dbReference>
<protein>
    <recommendedName>
        <fullName evidence="3">HicB-like antitoxin of toxin-antitoxin system domain-containing protein</fullName>
    </recommendedName>
</protein>
<accession>A0ABZ2M2B7</accession>
<sequence>MDLVNALRNIPIMLRPKEDGSYEAECLMVPGCMCTARTRQQALETMQGLVSQALREEKVRATRYEIVYLAVSAT</sequence>
<name>A0ABZ2M2B7_9BACT</name>
<dbReference type="RefSeq" id="WP_394825167.1">
    <property type="nucleotide sequence ID" value="NZ_CP089984.1"/>
</dbReference>
<evidence type="ECO:0000313" key="2">
    <source>
        <dbReference type="Proteomes" id="UP001370348"/>
    </source>
</evidence>
<proteinExistence type="predicted"/>
<gene>
    <name evidence="1" type="ORF">LZC94_47915</name>
</gene>
<keyword evidence="2" id="KW-1185">Reference proteome</keyword>
<organism evidence="1 2">
    <name type="scientific">Pendulispora albinea</name>
    <dbReference type="NCBI Taxonomy" id="2741071"/>
    <lineage>
        <taxon>Bacteria</taxon>
        <taxon>Pseudomonadati</taxon>
        <taxon>Myxococcota</taxon>
        <taxon>Myxococcia</taxon>
        <taxon>Myxococcales</taxon>
        <taxon>Sorangiineae</taxon>
        <taxon>Pendulisporaceae</taxon>
        <taxon>Pendulispora</taxon>
    </lineage>
</organism>